<dbReference type="PANTHER" id="PTHR13285:SF18">
    <property type="entry name" value="PROTEIN-CYSTEINE N-PALMITOYLTRANSFERASE RASP"/>
    <property type="match status" value="1"/>
</dbReference>
<protein>
    <submittedName>
        <fullName evidence="9">D-alanyl-lipoteichoic acid acyltransferase DltB, MBOAT superfamily</fullName>
    </submittedName>
</protein>
<evidence type="ECO:0000256" key="3">
    <source>
        <dbReference type="ARBA" id="ARBA00022475"/>
    </source>
</evidence>
<evidence type="ECO:0000313" key="10">
    <source>
        <dbReference type="Proteomes" id="UP000199705"/>
    </source>
</evidence>
<keyword evidence="7 9" id="KW-0012">Acyltransferase</keyword>
<feature type="transmembrane region" description="Helical" evidence="8">
    <location>
        <begin position="227"/>
        <end position="245"/>
    </location>
</feature>
<dbReference type="GO" id="GO:0005886">
    <property type="term" value="C:plasma membrane"/>
    <property type="evidence" value="ECO:0007669"/>
    <property type="project" value="UniProtKB-SubCell"/>
</dbReference>
<evidence type="ECO:0000256" key="7">
    <source>
        <dbReference type="PIRNR" id="PIRNR016636"/>
    </source>
</evidence>
<evidence type="ECO:0000256" key="4">
    <source>
        <dbReference type="ARBA" id="ARBA00022692"/>
    </source>
</evidence>
<evidence type="ECO:0000256" key="5">
    <source>
        <dbReference type="ARBA" id="ARBA00022989"/>
    </source>
</evidence>
<dbReference type="GO" id="GO:0016746">
    <property type="term" value="F:acyltransferase activity"/>
    <property type="evidence" value="ECO:0007669"/>
    <property type="project" value="UniProtKB-KW"/>
</dbReference>
<gene>
    <name evidence="9" type="ORF">SAMN05192573_101275</name>
</gene>
<organism evidence="9 10">
    <name type="scientific">Mucilaginibacter gossypii</name>
    <dbReference type="NCBI Taxonomy" id="551996"/>
    <lineage>
        <taxon>Bacteria</taxon>
        <taxon>Pseudomonadati</taxon>
        <taxon>Bacteroidota</taxon>
        <taxon>Sphingobacteriia</taxon>
        <taxon>Sphingobacteriales</taxon>
        <taxon>Sphingobacteriaceae</taxon>
        <taxon>Mucilaginibacter</taxon>
    </lineage>
</organism>
<feature type="transmembrane region" description="Helical" evidence="8">
    <location>
        <begin position="370"/>
        <end position="388"/>
    </location>
</feature>
<dbReference type="PANTHER" id="PTHR13285">
    <property type="entry name" value="ACYLTRANSFERASE"/>
    <property type="match status" value="1"/>
</dbReference>
<name>A0A1G7NKW1_9SPHI</name>
<dbReference type="STRING" id="551996.SAMN05192573_101275"/>
<feature type="transmembrane region" description="Helical" evidence="8">
    <location>
        <begin position="257"/>
        <end position="275"/>
    </location>
</feature>
<dbReference type="EMBL" id="FNCG01000001">
    <property type="protein sequence ID" value="SDF74612.1"/>
    <property type="molecule type" value="Genomic_DNA"/>
</dbReference>
<dbReference type="InterPro" id="IPR028362">
    <property type="entry name" value="AlgI"/>
</dbReference>
<evidence type="ECO:0000313" key="9">
    <source>
        <dbReference type="EMBL" id="SDF74612.1"/>
    </source>
</evidence>
<dbReference type="GO" id="GO:0042121">
    <property type="term" value="P:alginic acid biosynthetic process"/>
    <property type="evidence" value="ECO:0007669"/>
    <property type="project" value="InterPro"/>
</dbReference>
<dbReference type="AlphaFoldDB" id="A0A1G7NKW1"/>
<keyword evidence="7 9" id="KW-0808">Transferase</keyword>
<keyword evidence="4 8" id="KW-0812">Transmembrane</keyword>
<keyword evidence="10" id="KW-1185">Reference proteome</keyword>
<feature type="transmembrane region" description="Helical" evidence="8">
    <location>
        <begin position="456"/>
        <end position="473"/>
    </location>
</feature>
<feature type="transmembrane region" description="Helical" evidence="8">
    <location>
        <begin position="32"/>
        <end position="58"/>
    </location>
</feature>
<feature type="transmembrane region" description="Helical" evidence="8">
    <location>
        <begin position="6"/>
        <end position="23"/>
    </location>
</feature>
<comment type="subcellular location">
    <subcellularLocation>
        <location evidence="1">Cell membrane</location>
        <topology evidence="1">Multi-pass membrane protein</topology>
    </subcellularLocation>
</comment>
<evidence type="ECO:0000256" key="1">
    <source>
        <dbReference type="ARBA" id="ARBA00004651"/>
    </source>
</evidence>
<evidence type="ECO:0000256" key="6">
    <source>
        <dbReference type="ARBA" id="ARBA00023136"/>
    </source>
</evidence>
<evidence type="ECO:0000256" key="8">
    <source>
        <dbReference type="SAM" id="Phobius"/>
    </source>
</evidence>
<dbReference type="PIRSF" id="PIRSF500217">
    <property type="entry name" value="AlgI"/>
    <property type="match status" value="1"/>
</dbReference>
<comment type="similarity">
    <text evidence="2 7">Belongs to the membrane-bound acyltransferase family.</text>
</comment>
<reference evidence="10" key="1">
    <citation type="submission" date="2016-10" db="EMBL/GenBank/DDBJ databases">
        <authorList>
            <person name="Varghese N."/>
            <person name="Submissions S."/>
        </authorList>
    </citation>
    <scope>NUCLEOTIDE SEQUENCE [LARGE SCALE GENOMIC DNA]</scope>
    <source>
        <strain evidence="10">Gh-67</strain>
    </source>
</reference>
<sequence>MLFNSFGFGIFLIVVFVLYWFVLNRKLQQQNLLLLAASYFFYACWDWRFLLLLIFSTLLDYFTGLKMYQAKTHRLKTFWLWLSISVNLGFLGVFKYYNFFAASLASICASIGIHLSPFTLNVILPVGISFYTFHGLSYVIDVYKNRIKAERNFIDYSLFVSFFPLLVAGPIERATHLLPQVKTKREFNYQDAINGLRQILWGLFKKAVIADQCADYANMIFANSSHYSGSTLVLGAIFFAFQIYCDFSGYSDMALGIAKLFGFELLRNFAFPYFSRDMAEFWRRWHISLSSWFRDYLYIPLGGSKTGTWLKVRNTLIIFLVSGFWHGANWTFIIWGLLNALFILPSILLKTNRNHLEIAAKGKAMPTFTEFMQMIATFLQVIFAWIFFRADSVTQAFKYIGRIFSRSLFSIPQLDVNKAQLLEVITLILCFIIVEWQGRENQYAIEKLSWLRKRGYRLTFYYTLVIVIFLFTGKEQQFIYFQF</sequence>
<feature type="transmembrane region" description="Helical" evidence="8">
    <location>
        <begin position="122"/>
        <end position="141"/>
    </location>
</feature>
<dbReference type="InterPro" id="IPR024194">
    <property type="entry name" value="Ac/AlaTfrase_AlgI/DltB"/>
</dbReference>
<keyword evidence="3 7" id="KW-1003">Cell membrane</keyword>
<dbReference type="InterPro" id="IPR004299">
    <property type="entry name" value="MBOAT_fam"/>
</dbReference>
<evidence type="ECO:0000256" key="2">
    <source>
        <dbReference type="ARBA" id="ARBA00010323"/>
    </source>
</evidence>
<keyword evidence="5 8" id="KW-1133">Transmembrane helix</keyword>
<feature type="transmembrane region" description="Helical" evidence="8">
    <location>
        <begin position="78"/>
        <end position="94"/>
    </location>
</feature>
<proteinExistence type="inferred from homology"/>
<dbReference type="Proteomes" id="UP000199705">
    <property type="component" value="Unassembled WGS sequence"/>
</dbReference>
<dbReference type="PIRSF" id="PIRSF016636">
    <property type="entry name" value="AlgI_DltB"/>
    <property type="match status" value="1"/>
</dbReference>
<accession>A0A1G7NKW1</accession>
<dbReference type="InterPro" id="IPR051085">
    <property type="entry name" value="MB_O-acyltransferase"/>
</dbReference>
<keyword evidence="6 7" id="KW-0472">Membrane</keyword>
<dbReference type="Pfam" id="PF03062">
    <property type="entry name" value="MBOAT"/>
    <property type="match status" value="1"/>
</dbReference>